<sequence>MAITAHQTARHAREAGFTLVEILCVLALLGLTAGMVVLNLPKSTPPIQTEVQMLATTLNLAARESVIDGKTRAIDVNVGGIELFIYDGEWVAETRRDFSDAARIELDVDDQRVDLKARSKSKIDLPPLIQFDATGNVTPFILSLSGEGGSFVLSPNSRGRITVEVQP</sequence>
<dbReference type="Gene3D" id="3.55.40.10">
    <property type="entry name" value="minor pseudopilin epsh domain"/>
    <property type="match status" value="1"/>
</dbReference>
<dbReference type="GO" id="GO:0016020">
    <property type="term" value="C:membrane"/>
    <property type="evidence" value="ECO:0007669"/>
    <property type="project" value="UniProtKB-SubCell"/>
</dbReference>
<comment type="caution">
    <text evidence="7">The sequence shown here is derived from an EMBL/GenBank/DDBJ whole genome shotgun (WGS) entry which is preliminary data.</text>
</comment>
<feature type="transmembrane region" description="Helical" evidence="6">
    <location>
        <begin position="15"/>
        <end position="38"/>
    </location>
</feature>
<evidence type="ECO:0000256" key="2">
    <source>
        <dbReference type="ARBA" id="ARBA00022481"/>
    </source>
</evidence>
<evidence type="ECO:0000256" key="6">
    <source>
        <dbReference type="SAM" id="Phobius"/>
    </source>
</evidence>
<gene>
    <name evidence="7" type="ORF">GCM10011309_19050</name>
</gene>
<keyword evidence="2" id="KW-0488">Methylation</keyword>
<dbReference type="RefSeq" id="WP_189584868.1">
    <property type="nucleotide sequence ID" value="NZ_BMYV01000002.1"/>
</dbReference>
<evidence type="ECO:0000256" key="1">
    <source>
        <dbReference type="ARBA" id="ARBA00004167"/>
    </source>
</evidence>
<evidence type="ECO:0000256" key="5">
    <source>
        <dbReference type="ARBA" id="ARBA00023136"/>
    </source>
</evidence>
<evidence type="ECO:0000256" key="3">
    <source>
        <dbReference type="ARBA" id="ARBA00022692"/>
    </source>
</evidence>
<organism evidence="7 8">
    <name type="scientific">Litorimonas cladophorae</name>
    <dbReference type="NCBI Taxonomy" id="1220491"/>
    <lineage>
        <taxon>Bacteria</taxon>
        <taxon>Pseudomonadati</taxon>
        <taxon>Pseudomonadota</taxon>
        <taxon>Alphaproteobacteria</taxon>
        <taxon>Maricaulales</taxon>
        <taxon>Robiginitomaculaceae</taxon>
    </lineage>
</organism>
<dbReference type="InterPro" id="IPR012902">
    <property type="entry name" value="N_methyl_site"/>
</dbReference>
<keyword evidence="3 6" id="KW-0812">Transmembrane</keyword>
<evidence type="ECO:0000313" key="8">
    <source>
        <dbReference type="Proteomes" id="UP000600865"/>
    </source>
</evidence>
<dbReference type="Proteomes" id="UP000600865">
    <property type="component" value="Unassembled WGS sequence"/>
</dbReference>
<keyword evidence="4 6" id="KW-1133">Transmembrane helix</keyword>
<keyword evidence="8" id="KW-1185">Reference proteome</keyword>
<dbReference type="AlphaFoldDB" id="A0A918KMZ5"/>
<reference evidence="7 8" key="1">
    <citation type="journal article" date="2014" name="Int. J. Syst. Evol. Microbiol.">
        <title>Complete genome sequence of Corynebacterium casei LMG S-19264T (=DSM 44701T), isolated from a smear-ripened cheese.</title>
        <authorList>
            <consortium name="US DOE Joint Genome Institute (JGI-PGF)"/>
            <person name="Walter F."/>
            <person name="Albersmeier A."/>
            <person name="Kalinowski J."/>
            <person name="Ruckert C."/>
        </authorList>
    </citation>
    <scope>NUCLEOTIDE SEQUENCE [LARGE SCALE GENOMIC DNA]</scope>
    <source>
        <strain evidence="7 8">KCTC 23968</strain>
    </source>
</reference>
<dbReference type="NCBIfam" id="TIGR02532">
    <property type="entry name" value="IV_pilin_GFxxxE"/>
    <property type="match status" value="1"/>
</dbReference>
<name>A0A918KMZ5_9PROT</name>
<evidence type="ECO:0000313" key="7">
    <source>
        <dbReference type="EMBL" id="GGX69276.1"/>
    </source>
</evidence>
<dbReference type="GO" id="GO:0015627">
    <property type="term" value="C:type II protein secretion system complex"/>
    <property type="evidence" value="ECO:0007669"/>
    <property type="project" value="InterPro"/>
</dbReference>
<dbReference type="InterPro" id="IPR045584">
    <property type="entry name" value="Pilin-like"/>
</dbReference>
<evidence type="ECO:0000256" key="4">
    <source>
        <dbReference type="ARBA" id="ARBA00022989"/>
    </source>
</evidence>
<dbReference type="PRINTS" id="PR00885">
    <property type="entry name" value="BCTERIALGSPH"/>
</dbReference>
<accession>A0A918KMZ5</accession>
<dbReference type="EMBL" id="BMYV01000002">
    <property type="protein sequence ID" value="GGX69276.1"/>
    <property type="molecule type" value="Genomic_DNA"/>
</dbReference>
<dbReference type="Pfam" id="PF07963">
    <property type="entry name" value="N_methyl"/>
    <property type="match status" value="1"/>
</dbReference>
<dbReference type="GO" id="GO:0015628">
    <property type="term" value="P:protein secretion by the type II secretion system"/>
    <property type="evidence" value="ECO:0007669"/>
    <property type="project" value="InterPro"/>
</dbReference>
<protein>
    <submittedName>
        <fullName evidence="7">Type II secretion system protein GspH</fullName>
    </submittedName>
</protein>
<dbReference type="InterPro" id="IPR002416">
    <property type="entry name" value="T2SS_protein-GspH"/>
</dbReference>
<dbReference type="SUPFAM" id="SSF54523">
    <property type="entry name" value="Pili subunits"/>
    <property type="match status" value="1"/>
</dbReference>
<proteinExistence type="predicted"/>
<comment type="subcellular location">
    <subcellularLocation>
        <location evidence="1">Membrane</location>
        <topology evidence="1">Single-pass membrane protein</topology>
    </subcellularLocation>
</comment>
<keyword evidence="5 6" id="KW-0472">Membrane</keyword>